<sequence length="176" mass="18602">MAHSVSTTPPAGRPAGATPLAGRPAGPAEPSVGALAKSAMADVSTLVRSEIELAKAEIGTSVKRGGAGAAAFAAAGVMLAFAGFFFFFFLAELLAVWLPRWAAFLIVFALLVLVAAIVGLVGWRLVKKIKKPERTIETLQDLPDVMRREAPGRRTHDLPTVRNGQVVRQDAHAPLR</sequence>
<keyword evidence="2" id="KW-0472">Membrane</keyword>
<keyword evidence="2" id="KW-1133">Transmembrane helix</keyword>
<organism evidence="3 4">
    <name type="scientific">Modestobacter caceresii</name>
    <dbReference type="NCBI Taxonomy" id="1522368"/>
    <lineage>
        <taxon>Bacteria</taxon>
        <taxon>Bacillati</taxon>
        <taxon>Actinomycetota</taxon>
        <taxon>Actinomycetes</taxon>
        <taxon>Geodermatophilales</taxon>
        <taxon>Geodermatophilaceae</taxon>
        <taxon>Modestobacter</taxon>
    </lineage>
</organism>
<feature type="region of interest" description="Disordered" evidence="1">
    <location>
        <begin position="1"/>
        <end position="31"/>
    </location>
</feature>
<feature type="compositionally biased region" description="Low complexity" evidence="1">
    <location>
        <begin position="7"/>
        <end position="28"/>
    </location>
</feature>
<evidence type="ECO:0000313" key="3">
    <source>
        <dbReference type="EMBL" id="KGH47159.1"/>
    </source>
</evidence>
<dbReference type="Proteomes" id="UP000029713">
    <property type="component" value="Unassembled WGS sequence"/>
</dbReference>
<evidence type="ECO:0008006" key="5">
    <source>
        <dbReference type="Google" id="ProtNLM"/>
    </source>
</evidence>
<reference evidence="3 4" key="1">
    <citation type="submission" date="2014-07" db="EMBL/GenBank/DDBJ databases">
        <title>Biosystematic studies on Modestobacter strains isolated from extreme hyper-arid desert soil and from historic building.</title>
        <authorList>
            <person name="Bukarasam K."/>
            <person name="Bull A."/>
            <person name="Girard G."/>
            <person name="van Wezel G."/>
            <person name="Goodfellow M."/>
        </authorList>
    </citation>
    <scope>NUCLEOTIDE SEQUENCE [LARGE SCALE GENOMIC DNA]</scope>
    <source>
        <strain evidence="3 4">KNN45-2b</strain>
    </source>
</reference>
<dbReference type="STRING" id="1522368.IN07_08810"/>
<evidence type="ECO:0000256" key="2">
    <source>
        <dbReference type="SAM" id="Phobius"/>
    </source>
</evidence>
<dbReference type="AlphaFoldDB" id="A0A098Y9I2"/>
<keyword evidence="4" id="KW-1185">Reference proteome</keyword>
<name>A0A098Y9I2_9ACTN</name>
<dbReference type="EMBL" id="JPMX01000028">
    <property type="protein sequence ID" value="KGH47159.1"/>
    <property type="molecule type" value="Genomic_DNA"/>
</dbReference>
<feature type="transmembrane region" description="Helical" evidence="2">
    <location>
        <begin position="69"/>
        <end position="89"/>
    </location>
</feature>
<evidence type="ECO:0000256" key="1">
    <source>
        <dbReference type="SAM" id="MobiDB-lite"/>
    </source>
</evidence>
<accession>A0A098Y9I2</accession>
<feature type="transmembrane region" description="Helical" evidence="2">
    <location>
        <begin position="101"/>
        <end position="126"/>
    </location>
</feature>
<comment type="caution">
    <text evidence="3">The sequence shown here is derived from an EMBL/GenBank/DDBJ whole genome shotgun (WGS) entry which is preliminary data.</text>
</comment>
<dbReference type="Pfam" id="PF07332">
    <property type="entry name" value="Phage_holin_3_6"/>
    <property type="match status" value="1"/>
</dbReference>
<proteinExistence type="predicted"/>
<protein>
    <recommendedName>
        <fullName evidence="5">Phage holin family protein</fullName>
    </recommendedName>
</protein>
<dbReference type="RefSeq" id="WP_036335166.1">
    <property type="nucleotide sequence ID" value="NZ_JPMX01000028.1"/>
</dbReference>
<gene>
    <name evidence="3" type="ORF">IN07_08810</name>
</gene>
<evidence type="ECO:0000313" key="4">
    <source>
        <dbReference type="Proteomes" id="UP000029713"/>
    </source>
</evidence>
<dbReference type="InterPro" id="IPR009937">
    <property type="entry name" value="Phage_holin_3_6"/>
</dbReference>
<keyword evidence="2" id="KW-0812">Transmembrane</keyword>